<dbReference type="Proteomes" id="UP001431572">
    <property type="component" value="Chromosome 1"/>
</dbReference>
<dbReference type="AlphaFoldDB" id="A0A8T7M3P4"/>
<evidence type="ECO:0000313" key="1">
    <source>
        <dbReference type="EMBL" id="NWJ46575.1"/>
    </source>
</evidence>
<dbReference type="EMBL" id="JACATZ010000001">
    <property type="protein sequence ID" value="NWJ46575.1"/>
    <property type="molecule type" value="Genomic_DNA"/>
</dbReference>
<reference evidence="2" key="2">
    <citation type="journal article" date="2024" name="Nature">
        <title>Anoxygenic phototroph of the Chloroflexota uses a type I reaction centre.</title>
        <authorList>
            <person name="Tsuji J.M."/>
            <person name="Shaw N.A."/>
            <person name="Nagashima S."/>
            <person name="Venkiteswaran J.J."/>
            <person name="Schiff S.L."/>
            <person name="Watanabe T."/>
            <person name="Fukui M."/>
            <person name="Hanada S."/>
            <person name="Tank M."/>
            <person name="Neufeld J.D."/>
        </authorList>
    </citation>
    <scope>NUCLEOTIDE SEQUENCE</scope>
    <source>
        <strain evidence="2">L227-S17</strain>
    </source>
</reference>
<reference evidence="1 3" key="1">
    <citation type="submission" date="2020-06" db="EMBL/GenBank/DDBJ databases">
        <title>Anoxygenic phototrophic Chloroflexota member uses a Type I reaction center.</title>
        <authorList>
            <person name="Tsuji J.M."/>
            <person name="Shaw N.A."/>
            <person name="Nagashima S."/>
            <person name="Venkiteswaran J."/>
            <person name="Schiff S.L."/>
            <person name="Hanada S."/>
            <person name="Tank M."/>
            <person name="Neufeld J.D."/>
        </authorList>
    </citation>
    <scope>NUCLEOTIDE SEQUENCE [LARGE SCALE GENOMIC DNA]</scope>
    <source>
        <strain evidence="1">L227-S17</strain>
    </source>
</reference>
<dbReference type="Proteomes" id="UP000521676">
    <property type="component" value="Unassembled WGS sequence"/>
</dbReference>
<evidence type="ECO:0000313" key="2">
    <source>
        <dbReference type="EMBL" id="WJW65945.1"/>
    </source>
</evidence>
<organism evidence="1 3">
    <name type="scientific">Candidatus Chlorohelix allophototropha</name>
    <dbReference type="NCBI Taxonomy" id="3003348"/>
    <lineage>
        <taxon>Bacteria</taxon>
        <taxon>Bacillati</taxon>
        <taxon>Chloroflexota</taxon>
        <taxon>Chloroflexia</taxon>
        <taxon>Candidatus Chloroheliales</taxon>
        <taxon>Candidatus Chloroheliaceae</taxon>
        <taxon>Candidatus Chlorohelix</taxon>
    </lineage>
</organism>
<evidence type="ECO:0000313" key="3">
    <source>
        <dbReference type="Proteomes" id="UP000521676"/>
    </source>
</evidence>
<keyword evidence="4" id="KW-1185">Reference proteome</keyword>
<proteinExistence type="predicted"/>
<dbReference type="EMBL" id="CP128399">
    <property type="protein sequence ID" value="WJW65945.1"/>
    <property type="molecule type" value="Genomic_DNA"/>
</dbReference>
<evidence type="ECO:0000313" key="4">
    <source>
        <dbReference type="Proteomes" id="UP001431572"/>
    </source>
</evidence>
<dbReference type="RefSeq" id="WP_341467832.1">
    <property type="nucleotide sequence ID" value="NZ_CP128399.1"/>
</dbReference>
<sequence length="82" mass="8517">MDEEILDEETSTAGRGIIGVVLGTAKALDGVVVNAAKSAVSIVSPDLAKRMVSLDRNFKKTCFGILKAPINFGLGLVGLSVK</sequence>
<name>A0A8T7M3P4_9CHLR</name>
<accession>A0A8T7M3P4</accession>
<gene>
    <name evidence="1" type="ORF">HXX08_11905</name>
    <name evidence="2" type="ORF">OZ401_001725</name>
</gene>
<protein>
    <submittedName>
        <fullName evidence="1">Uncharacterized protein</fullName>
    </submittedName>
</protein>